<feature type="transmembrane region" description="Helical" evidence="1">
    <location>
        <begin position="181"/>
        <end position="205"/>
    </location>
</feature>
<dbReference type="SUPFAM" id="SSF158472">
    <property type="entry name" value="HAMP domain-like"/>
    <property type="match status" value="1"/>
</dbReference>
<organism evidence="3 4">
    <name type="scientific">Granulibacter bethesdensis</name>
    <dbReference type="NCBI Taxonomy" id="364410"/>
    <lineage>
        <taxon>Bacteria</taxon>
        <taxon>Pseudomonadati</taxon>
        <taxon>Pseudomonadota</taxon>
        <taxon>Alphaproteobacteria</taxon>
        <taxon>Acetobacterales</taxon>
        <taxon>Acetobacteraceae</taxon>
        <taxon>Granulibacter</taxon>
    </lineage>
</organism>
<evidence type="ECO:0000259" key="2">
    <source>
        <dbReference type="PROSITE" id="PS50885"/>
    </source>
</evidence>
<evidence type="ECO:0000313" key="4">
    <source>
        <dbReference type="Proteomes" id="UP000182373"/>
    </source>
</evidence>
<dbReference type="GO" id="GO:0016020">
    <property type="term" value="C:membrane"/>
    <property type="evidence" value="ECO:0007669"/>
    <property type="project" value="InterPro"/>
</dbReference>
<dbReference type="Pfam" id="PF12729">
    <property type="entry name" value="4HB_MCP_1"/>
    <property type="match status" value="1"/>
</dbReference>
<dbReference type="InterPro" id="IPR024478">
    <property type="entry name" value="HlyB_4HB_MCP"/>
</dbReference>
<dbReference type="Gene3D" id="6.10.340.10">
    <property type="match status" value="1"/>
</dbReference>
<dbReference type="Pfam" id="PF00672">
    <property type="entry name" value="HAMP"/>
    <property type="match status" value="1"/>
</dbReference>
<proteinExistence type="predicted"/>
<dbReference type="EMBL" id="CP018191">
    <property type="protein sequence ID" value="APH55096.1"/>
    <property type="molecule type" value="Genomic_DNA"/>
</dbReference>
<feature type="domain" description="HAMP" evidence="2">
    <location>
        <begin position="202"/>
        <end position="254"/>
    </location>
</feature>
<dbReference type="GO" id="GO:0007165">
    <property type="term" value="P:signal transduction"/>
    <property type="evidence" value="ECO:0007669"/>
    <property type="project" value="InterPro"/>
</dbReference>
<dbReference type="SMART" id="SM00304">
    <property type="entry name" value="HAMP"/>
    <property type="match status" value="1"/>
</dbReference>
<dbReference type="Proteomes" id="UP000182373">
    <property type="component" value="Chromosome"/>
</dbReference>
<dbReference type="InterPro" id="IPR003660">
    <property type="entry name" value="HAMP_dom"/>
</dbReference>
<name>A0AAC9K7T8_9PROT</name>
<keyword evidence="1" id="KW-1133">Transmembrane helix</keyword>
<evidence type="ECO:0000313" key="3">
    <source>
        <dbReference type="EMBL" id="APH55096.1"/>
    </source>
</evidence>
<protein>
    <submittedName>
        <fullName evidence="3">Methyl-accepting chemotaxis protein</fullName>
    </submittedName>
</protein>
<gene>
    <name evidence="3" type="ORF">GbCGDNIH9_8647</name>
</gene>
<dbReference type="AlphaFoldDB" id="A0AAC9K7T8"/>
<keyword evidence="1" id="KW-0812">Transmembrane</keyword>
<keyword evidence="1" id="KW-0472">Membrane</keyword>
<accession>A0AAC9K7T8</accession>
<sequence length="358" mass="38451">MKLGMTFAVMLALLMAIAILGVSKLNELNSAITQVISGPVARLDRAESLNERISFALRMEKNLALTNDMELMQKFDGELMQARSDMKSLIAAVLANATDSTRPIWVDIDNSYTAWLPVNDMIRRLGLANNNAEAGVLSMTKSRELAGKISRATTQLVGSSKADMDEANKATDTMYDSARTMMIVMAGLALVVALAGAIWIGWIVAQGLKKASVVIAAVAIGDIEQEVTVATNDEIKDLVDTVNRMTTNLRQTARLADTIATGDLSVDHQPLSDKDVLGHALVRMTANLRTSAQLADTIADGDLRVDHTPLSDKDILGLALIRMTSNLRASAQLADAIASGVLASITRRCPTGICSVWR</sequence>
<reference evidence="4" key="1">
    <citation type="submission" date="2016-11" db="EMBL/GenBank/DDBJ databases">
        <title>Comparative genomic and phenotypic analysis of Granulibacter bethesdensis clinical isolates from patients with chronic granulomatous disease.</title>
        <authorList>
            <person name="Zarember K.A."/>
            <person name="Porcella S.F."/>
            <person name="Chu J."/>
            <person name="Ding L."/>
            <person name="Dahlstrom E."/>
            <person name="Barbian K."/>
            <person name="Martens C."/>
            <person name="Sykora L."/>
            <person name="Kramer S."/>
            <person name="Pettinato A.M."/>
            <person name="Hong H."/>
            <person name="Wald G."/>
            <person name="Berg L.J."/>
            <person name="Rogge L.S."/>
            <person name="Greenberg D.E."/>
            <person name="Falcone E.L."/>
            <person name="Neves J.F."/>
            <person name="Simoes M.J."/>
            <person name="Casal M."/>
            <person name="Rodriguez-Lopez F.C."/>
            <person name="Zelazny A."/>
            <person name="Gallin J.I."/>
            <person name="Holland S.M."/>
        </authorList>
    </citation>
    <scope>NUCLEOTIDE SEQUENCE [LARGE SCALE GENOMIC DNA]</scope>
    <source>
        <strain evidence="4">NIH9.1</strain>
    </source>
</reference>
<dbReference type="CDD" id="cd06225">
    <property type="entry name" value="HAMP"/>
    <property type="match status" value="1"/>
</dbReference>
<evidence type="ECO:0000256" key="1">
    <source>
        <dbReference type="SAM" id="Phobius"/>
    </source>
</evidence>
<dbReference type="PROSITE" id="PS50885">
    <property type="entry name" value="HAMP"/>
    <property type="match status" value="1"/>
</dbReference>